<reference evidence="1 2" key="2">
    <citation type="submission" date="2020-08" db="EMBL/GenBank/DDBJ databases">
        <title>Adhaeribacter dokdonensis sp. nov., isolated from the rhizosphere of Elymus tsukushiensis, a plant native to the Dokdo Islands, Republic of Korea.</title>
        <authorList>
            <person name="Ghim S.Y."/>
        </authorList>
    </citation>
    <scope>NUCLEOTIDE SEQUENCE [LARGE SCALE GENOMIC DNA]</scope>
    <source>
        <strain evidence="1 2">KUDC8001</strain>
    </source>
</reference>
<dbReference type="AlphaFoldDB" id="A0A7L7L8G7"/>
<evidence type="ECO:0000313" key="1">
    <source>
        <dbReference type="EMBL" id="QMU29120.1"/>
    </source>
</evidence>
<dbReference type="EMBL" id="CP055153">
    <property type="protein sequence ID" value="QMU29120.1"/>
    <property type="molecule type" value="Genomic_DNA"/>
</dbReference>
<reference evidence="1 2" key="1">
    <citation type="submission" date="2020-06" db="EMBL/GenBank/DDBJ databases">
        <authorList>
            <person name="Hwang Y.J."/>
        </authorList>
    </citation>
    <scope>NUCLEOTIDE SEQUENCE [LARGE SCALE GENOMIC DNA]</scope>
    <source>
        <strain evidence="1 2">KUDC8001</strain>
    </source>
</reference>
<sequence length="332" mass="37749">MKKHFYLLIILGGFLTIDARACDICGCFMGITPYDNQSSMGVLHRYRSFNGYQSLNQKKHFFPEGGGLFTGGADKEHGGSHSHNGNPTDFEVYRVTEFRGKYFIHQRIELNAFVPFVQNTTQYNQNRKTLAGLGDINLFAGIHLLRQIEVASVQQRLIVGGGLKLPTGHYYRTNNEGIRYPLLYQTGTGSVDYFGYVNYIAGYKKFGLSLNSSYKINGQNYYHESIANSSAHFANLFYRYHLNDNWNINPSLQFFYEYTKGEKFKGELTGEHKMNNALLGPGLDIYYKNAGINLAFQLPLFQEDIGHPASAGRLVLGLNYNFNQTKYLFKSK</sequence>
<protein>
    <recommendedName>
        <fullName evidence="3">Transporter</fullName>
    </recommendedName>
</protein>
<keyword evidence="2" id="KW-1185">Reference proteome</keyword>
<evidence type="ECO:0008006" key="3">
    <source>
        <dbReference type="Google" id="ProtNLM"/>
    </source>
</evidence>
<dbReference type="KEGG" id="add:HUW48_14195"/>
<proteinExistence type="predicted"/>
<evidence type="ECO:0000313" key="2">
    <source>
        <dbReference type="Proteomes" id="UP000514509"/>
    </source>
</evidence>
<dbReference type="RefSeq" id="WP_182411579.1">
    <property type="nucleotide sequence ID" value="NZ_CP055153.1"/>
</dbReference>
<organism evidence="1 2">
    <name type="scientific">Adhaeribacter radiodurans</name>
    <dbReference type="NCBI Taxonomy" id="2745197"/>
    <lineage>
        <taxon>Bacteria</taxon>
        <taxon>Pseudomonadati</taxon>
        <taxon>Bacteroidota</taxon>
        <taxon>Cytophagia</taxon>
        <taxon>Cytophagales</taxon>
        <taxon>Hymenobacteraceae</taxon>
        <taxon>Adhaeribacter</taxon>
    </lineage>
</organism>
<name>A0A7L7L8G7_9BACT</name>
<gene>
    <name evidence="1" type="ORF">HUW48_14195</name>
</gene>
<dbReference type="Proteomes" id="UP000514509">
    <property type="component" value="Chromosome"/>
</dbReference>
<accession>A0A7L7L8G7</accession>